<dbReference type="PANTHER" id="PTHR46211:SF14">
    <property type="entry name" value="GLYCEROPHOSPHODIESTER PHOSPHODIESTERASE"/>
    <property type="match status" value="1"/>
</dbReference>
<sequence length="283" mass="32423">MWVSTSFKKPFLLSLAIWFMISSLTYFFHPLQPFQSIAHRGASLYAPENTIASFQKAIDLGFDYIELDVRVSKDGHLVVIHDADVRRTTNGEGYIGDLTIQEIKMLDAGSWFSPEFSNEKVPLLEEILLQFGGKIGLLIEMKSPENQPEMTELLSSILKSYIEIGLKPSSLKVQSFNTNEMEKFHTITPNISTGLLLNEPLDLFHLDSYRSFASFLSIHHQLLTQPFIRYAKKYGFEIFSWTIKDAYVLQAMQRLGVHGIISDEDFRSTDTALYTFIPPFIYR</sequence>
<proteinExistence type="predicted"/>
<keyword evidence="4" id="KW-1185">Reference proteome</keyword>
<name>A0ABW6JYH6_9BACI</name>
<keyword evidence="1" id="KW-0472">Membrane</keyword>
<comment type="caution">
    <text evidence="3">The sequence shown here is derived from an EMBL/GenBank/DDBJ whole genome shotgun (WGS) entry which is preliminary data.</text>
</comment>
<organism evidence="3 4">
    <name type="scientific">Cytobacillus mangrovibacter</name>
    <dbReference type="NCBI Taxonomy" id="3299024"/>
    <lineage>
        <taxon>Bacteria</taxon>
        <taxon>Bacillati</taxon>
        <taxon>Bacillota</taxon>
        <taxon>Bacilli</taxon>
        <taxon>Bacillales</taxon>
        <taxon>Bacillaceae</taxon>
        <taxon>Cytobacillus</taxon>
    </lineage>
</organism>
<protein>
    <submittedName>
        <fullName evidence="3">Glycerophosphodiester phosphodiesterase</fullName>
    </submittedName>
</protein>
<dbReference type="PROSITE" id="PS51704">
    <property type="entry name" value="GP_PDE"/>
    <property type="match status" value="1"/>
</dbReference>
<evidence type="ECO:0000313" key="3">
    <source>
        <dbReference type="EMBL" id="MFE8695823.1"/>
    </source>
</evidence>
<dbReference type="EMBL" id="JBIACJ010000002">
    <property type="protein sequence ID" value="MFE8695823.1"/>
    <property type="molecule type" value="Genomic_DNA"/>
</dbReference>
<dbReference type="Pfam" id="PF03009">
    <property type="entry name" value="GDPD"/>
    <property type="match status" value="1"/>
</dbReference>
<evidence type="ECO:0000313" key="4">
    <source>
        <dbReference type="Proteomes" id="UP001601058"/>
    </source>
</evidence>
<dbReference type="SUPFAM" id="SSF51695">
    <property type="entry name" value="PLC-like phosphodiesterases"/>
    <property type="match status" value="1"/>
</dbReference>
<feature type="domain" description="GP-PDE" evidence="2">
    <location>
        <begin position="34"/>
        <end position="272"/>
    </location>
</feature>
<feature type="transmembrane region" description="Helical" evidence="1">
    <location>
        <begin position="12"/>
        <end position="29"/>
    </location>
</feature>
<dbReference type="InterPro" id="IPR017946">
    <property type="entry name" value="PLC-like_Pdiesterase_TIM-brl"/>
</dbReference>
<reference evidence="3 4" key="1">
    <citation type="submission" date="2024-08" db="EMBL/GenBank/DDBJ databases">
        <title>Two novel Cytobacillus novel species.</title>
        <authorList>
            <person name="Liu G."/>
        </authorList>
    </citation>
    <scope>NUCLEOTIDE SEQUENCE [LARGE SCALE GENOMIC DNA]</scope>
    <source>
        <strain evidence="3 4">FJAT-53684</strain>
    </source>
</reference>
<dbReference type="RefSeq" id="WP_389216595.1">
    <property type="nucleotide sequence ID" value="NZ_JBIACJ010000002.1"/>
</dbReference>
<dbReference type="Proteomes" id="UP001601058">
    <property type="component" value="Unassembled WGS sequence"/>
</dbReference>
<evidence type="ECO:0000259" key="2">
    <source>
        <dbReference type="PROSITE" id="PS51704"/>
    </source>
</evidence>
<keyword evidence="1" id="KW-1133">Transmembrane helix</keyword>
<gene>
    <name evidence="3" type="ORF">ACFYKT_05525</name>
</gene>
<dbReference type="PANTHER" id="PTHR46211">
    <property type="entry name" value="GLYCEROPHOSPHORYL DIESTER PHOSPHODIESTERASE"/>
    <property type="match status" value="1"/>
</dbReference>
<dbReference type="Gene3D" id="3.20.20.190">
    <property type="entry name" value="Phosphatidylinositol (PI) phosphodiesterase"/>
    <property type="match status" value="1"/>
</dbReference>
<keyword evidence="1" id="KW-0812">Transmembrane</keyword>
<dbReference type="InterPro" id="IPR030395">
    <property type="entry name" value="GP_PDE_dom"/>
</dbReference>
<evidence type="ECO:0000256" key="1">
    <source>
        <dbReference type="SAM" id="Phobius"/>
    </source>
</evidence>
<accession>A0ABW6JYH6</accession>